<organism evidence="1 2">
    <name type="scientific">Stappia albiluteola</name>
    <dbReference type="NCBI Taxonomy" id="2758565"/>
    <lineage>
        <taxon>Bacteria</taxon>
        <taxon>Pseudomonadati</taxon>
        <taxon>Pseudomonadota</taxon>
        <taxon>Alphaproteobacteria</taxon>
        <taxon>Hyphomicrobiales</taxon>
        <taxon>Stappiaceae</taxon>
        <taxon>Stappia</taxon>
    </lineage>
</organism>
<dbReference type="InterPro" id="IPR012349">
    <property type="entry name" value="Split_barrel_FMN-bd"/>
</dbReference>
<dbReference type="Pfam" id="PF04299">
    <property type="entry name" value="FMN_bind_2"/>
    <property type="match status" value="1"/>
</dbReference>
<name>A0A839AFL2_9HYPH</name>
<dbReference type="Gene3D" id="2.30.110.10">
    <property type="entry name" value="Electron Transport, Fmn-binding Protein, Chain A"/>
    <property type="match status" value="1"/>
</dbReference>
<protein>
    <submittedName>
        <fullName evidence="1">FMN-binding negative transcriptional regulator</fullName>
    </submittedName>
</protein>
<evidence type="ECO:0000313" key="2">
    <source>
        <dbReference type="Proteomes" id="UP000541109"/>
    </source>
</evidence>
<evidence type="ECO:0000313" key="1">
    <source>
        <dbReference type="EMBL" id="MBA5777818.1"/>
    </source>
</evidence>
<dbReference type="PIRSF" id="PIRSF010372">
    <property type="entry name" value="PaiB"/>
    <property type="match status" value="1"/>
</dbReference>
<dbReference type="PANTHER" id="PTHR35802:SF1">
    <property type="entry name" value="PROTEASE SYNTHASE AND SPORULATION PROTEIN PAI 2"/>
    <property type="match status" value="1"/>
</dbReference>
<reference evidence="1 2" key="1">
    <citation type="submission" date="2020-07" db="EMBL/GenBank/DDBJ databases">
        <title>Stappia sp., F7233, whole genome shotgun sequencing project.</title>
        <authorList>
            <person name="Jiang S."/>
            <person name="Liu Z.W."/>
            <person name="Du Z.J."/>
        </authorList>
    </citation>
    <scope>NUCLEOTIDE SEQUENCE [LARGE SCALE GENOMIC DNA]</scope>
    <source>
        <strain evidence="1 2">F7233</strain>
    </source>
</reference>
<accession>A0A839AFL2</accession>
<dbReference type="Proteomes" id="UP000541109">
    <property type="component" value="Unassembled WGS sequence"/>
</dbReference>
<proteinExistence type="predicted"/>
<dbReference type="PANTHER" id="PTHR35802">
    <property type="entry name" value="PROTEASE SYNTHASE AND SPORULATION PROTEIN PAI 2"/>
    <property type="match status" value="1"/>
</dbReference>
<keyword evidence="2" id="KW-1185">Reference proteome</keyword>
<dbReference type="RefSeq" id="WP_182165521.1">
    <property type="nucleotide sequence ID" value="NZ_JACFXV010000053.1"/>
</dbReference>
<comment type="caution">
    <text evidence="1">The sequence shown here is derived from an EMBL/GenBank/DDBJ whole genome shotgun (WGS) entry which is preliminary data.</text>
</comment>
<dbReference type="AlphaFoldDB" id="A0A839AFL2"/>
<dbReference type="SUPFAM" id="SSF50475">
    <property type="entry name" value="FMN-binding split barrel"/>
    <property type="match status" value="1"/>
</dbReference>
<dbReference type="InterPro" id="IPR007396">
    <property type="entry name" value="TR_PAI2-type"/>
</dbReference>
<dbReference type="EMBL" id="JACFXV010000053">
    <property type="protein sequence ID" value="MBA5777818.1"/>
    <property type="molecule type" value="Genomic_DNA"/>
</dbReference>
<gene>
    <name evidence="1" type="ORF">H2509_11860</name>
</gene>
<sequence>MYSRDASREERPEVLKAAIRDLHFASLVTAADGGILCTHLPMILMEDEDGTLRLEGHVARANPHWRTLSAAPASLAIFQGPHAYVSPSWYATKAETGKAVPTWTYVSVHAHGRLRVMENTARLLAHLERLTRRNEDGRADPWLIKDAPDGFVEALSRGIVGVELAVERLDGVWKLNQHRSGDDRAGMVAGLREEGKAGATRIAELAAGLDVPLAD</sequence>